<dbReference type="CDD" id="cd01823">
    <property type="entry name" value="SEST_like"/>
    <property type="match status" value="1"/>
</dbReference>
<dbReference type="Pfam" id="PF13472">
    <property type="entry name" value="Lipase_GDSL_2"/>
    <property type="match status" value="1"/>
</dbReference>
<dbReference type="PANTHER" id="PTHR37981:SF1">
    <property type="entry name" value="SGNH HYDROLASE-TYPE ESTERASE DOMAIN-CONTAINING PROTEIN"/>
    <property type="match status" value="1"/>
</dbReference>
<feature type="chain" id="PRO_5025498253" evidence="1">
    <location>
        <begin position="24"/>
        <end position="633"/>
    </location>
</feature>
<dbReference type="OrthoDB" id="21678at2759"/>
<proteinExistence type="predicted"/>
<dbReference type="GO" id="GO:0006629">
    <property type="term" value="P:lipid metabolic process"/>
    <property type="evidence" value="ECO:0007669"/>
    <property type="project" value="TreeGrafter"/>
</dbReference>
<dbReference type="AlphaFoldDB" id="A0A6A5YHY5"/>
<dbReference type="GO" id="GO:0016788">
    <property type="term" value="F:hydrolase activity, acting on ester bonds"/>
    <property type="evidence" value="ECO:0007669"/>
    <property type="project" value="InterPro"/>
</dbReference>
<evidence type="ECO:0000259" key="2">
    <source>
        <dbReference type="Pfam" id="PF13472"/>
    </source>
</evidence>
<keyword evidence="3" id="KW-0378">Hydrolase</keyword>
<evidence type="ECO:0000313" key="4">
    <source>
        <dbReference type="Proteomes" id="UP000799770"/>
    </source>
</evidence>
<dbReference type="Gene3D" id="3.40.50.1110">
    <property type="entry name" value="SGNH hydrolase"/>
    <property type="match status" value="1"/>
</dbReference>
<reference evidence="3" key="1">
    <citation type="journal article" date="2020" name="Stud. Mycol.">
        <title>101 Dothideomycetes genomes: a test case for predicting lifestyles and emergence of pathogens.</title>
        <authorList>
            <person name="Haridas S."/>
            <person name="Albert R."/>
            <person name="Binder M."/>
            <person name="Bloem J."/>
            <person name="Labutti K."/>
            <person name="Salamov A."/>
            <person name="Andreopoulos B."/>
            <person name="Baker S."/>
            <person name="Barry K."/>
            <person name="Bills G."/>
            <person name="Bluhm B."/>
            <person name="Cannon C."/>
            <person name="Castanera R."/>
            <person name="Culley D."/>
            <person name="Daum C."/>
            <person name="Ezra D."/>
            <person name="Gonzalez J."/>
            <person name="Henrissat B."/>
            <person name="Kuo A."/>
            <person name="Liang C."/>
            <person name="Lipzen A."/>
            <person name="Lutzoni F."/>
            <person name="Magnuson J."/>
            <person name="Mondo S."/>
            <person name="Nolan M."/>
            <person name="Ohm R."/>
            <person name="Pangilinan J."/>
            <person name="Park H.-J."/>
            <person name="Ramirez L."/>
            <person name="Alfaro M."/>
            <person name="Sun H."/>
            <person name="Tritt A."/>
            <person name="Yoshinaga Y."/>
            <person name="Zwiers L.-H."/>
            <person name="Turgeon B."/>
            <person name="Goodwin S."/>
            <person name="Spatafora J."/>
            <person name="Crous P."/>
            <person name="Grigoriev I."/>
        </authorList>
    </citation>
    <scope>NUCLEOTIDE SEQUENCE</scope>
    <source>
        <strain evidence="3">CBS 627.86</strain>
    </source>
</reference>
<organism evidence="3 4">
    <name type="scientific">Lophiotrema nucula</name>
    <dbReference type="NCBI Taxonomy" id="690887"/>
    <lineage>
        <taxon>Eukaryota</taxon>
        <taxon>Fungi</taxon>
        <taxon>Dikarya</taxon>
        <taxon>Ascomycota</taxon>
        <taxon>Pezizomycotina</taxon>
        <taxon>Dothideomycetes</taxon>
        <taxon>Pleosporomycetidae</taxon>
        <taxon>Pleosporales</taxon>
        <taxon>Lophiotremataceae</taxon>
        <taxon>Lophiotrema</taxon>
    </lineage>
</organism>
<dbReference type="Proteomes" id="UP000799770">
    <property type="component" value="Unassembled WGS sequence"/>
</dbReference>
<accession>A0A6A5YHY5</accession>
<evidence type="ECO:0000256" key="1">
    <source>
        <dbReference type="SAM" id="SignalP"/>
    </source>
</evidence>
<feature type="signal peptide" evidence="1">
    <location>
        <begin position="1"/>
        <end position="23"/>
    </location>
</feature>
<keyword evidence="4" id="KW-1185">Reference proteome</keyword>
<feature type="domain" description="SGNH hydrolase-type esterase" evidence="2">
    <location>
        <begin position="56"/>
        <end position="268"/>
    </location>
</feature>
<sequence length="633" mass="70744">MKLSECCSRKVVIILAFVQNVASVPTYGVSNVFSRSLEPRDTDYEDFSWLRYWATLGDSYAAGIGAGSKIDKDCARYDRSYPYLMSIDDRLGTNQYREWQNLACSGATTEDIVANQIPNLANVQDVITLSAGGNDVGLSTILNNCIFRWWPFGASCESTIEETKAKVNDLGGKLDSMLNAAISKLDNTNSRIYYVGYAQFFNAQTTQCNSVTFKFWRLTTGEPLTQERRAALNDLVVETNNQIKAAVERAGERVVYVDTDPYFSEYGGLYCDEGVTEPDPNRGDLLFYERNTQNSALTRRQEGTVTEDDIFLNGTFEGDVANWIEDTLEQYPDWKSELEDGILEELNDTSLASLSVALAVENIDISKLSASSLPRWLIKDETRRVFHPRENGHAVIANLVFYHMVVEQMLALGVDVGDDPEEGSFDTCPIKCPNPSGCPTCSDNSVPYVPAQLKDPSHGSLFDPNGLIIMMRQASCTNECTYLPDLPMGLQTRYQNADKTDCEIALALPNNVEAWVYRGTPSTGLQWQDCWDSFMNITNWCIREGPNNGWVNGPDTYQYYQAGFRPINDKSALHEPLDPTYHLLDTNPPPPDTTGWQCKDKCPTMSDEFTINWCIDNCNCELTNGGISLSCPL</sequence>
<evidence type="ECO:0000313" key="3">
    <source>
        <dbReference type="EMBL" id="KAF2106859.1"/>
    </source>
</evidence>
<dbReference type="InterPro" id="IPR013830">
    <property type="entry name" value="SGNH_hydro"/>
</dbReference>
<dbReference type="EMBL" id="ML977359">
    <property type="protein sequence ID" value="KAF2106859.1"/>
    <property type="molecule type" value="Genomic_DNA"/>
</dbReference>
<dbReference type="InterPro" id="IPR037460">
    <property type="entry name" value="SEST-like"/>
</dbReference>
<name>A0A6A5YHY5_9PLEO</name>
<dbReference type="SUPFAM" id="SSF52266">
    <property type="entry name" value="SGNH hydrolase"/>
    <property type="match status" value="1"/>
</dbReference>
<dbReference type="InterPro" id="IPR036514">
    <property type="entry name" value="SGNH_hydro_sf"/>
</dbReference>
<dbReference type="PANTHER" id="PTHR37981">
    <property type="entry name" value="LIPASE 2"/>
    <property type="match status" value="1"/>
</dbReference>
<keyword evidence="1" id="KW-0732">Signal</keyword>
<protein>
    <submittedName>
        <fullName evidence="3">SGNH hydrolase-type esterase domain-containing protein</fullName>
    </submittedName>
</protein>
<gene>
    <name evidence="3" type="ORF">BDV96DRAFT_590592</name>
</gene>